<dbReference type="EMBL" id="BAABLX010000023">
    <property type="protein sequence ID" value="GAA4944178.1"/>
    <property type="molecule type" value="Genomic_DNA"/>
</dbReference>
<dbReference type="InterPro" id="IPR053165">
    <property type="entry name" value="HSI-I_assembly_Hcp1"/>
</dbReference>
<dbReference type="InterPro" id="IPR036624">
    <property type="entry name" value="Hcp1-lik_sf"/>
</dbReference>
<reference evidence="2" key="1">
    <citation type="journal article" date="2019" name="Int. J. Syst. Evol. Microbiol.">
        <title>The Global Catalogue of Microorganisms (GCM) 10K type strain sequencing project: providing services to taxonomists for standard genome sequencing and annotation.</title>
        <authorList>
            <consortium name="The Broad Institute Genomics Platform"/>
            <consortium name="The Broad Institute Genome Sequencing Center for Infectious Disease"/>
            <person name="Wu L."/>
            <person name="Ma J."/>
        </authorList>
    </citation>
    <scope>NUCLEOTIDE SEQUENCE [LARGE SCALE GENOMIC DNA]</scope>
    <source>
        <strain evidence="2">JCM 19134</strain>
    </source>
</reference>
<dbReference type="PANTHER" id="PTHR36152">
    <property type="entry name" value="CYTOPLASMIC PROTEIN-RELATED"/>
    <property type="match status" value="1"/>
</dbReference>
<organism evidence="1 2">
    <name type="scientific">Halioxenophilus aromaticivorans</name>
    <dbReference type="NCBI Taxonomy" id="1306992"/>
    <lineage>
        <taxon>Bacteria</taxon>
        <taxon>Pseudomonadati</taxon>
        <taxon>Pseudomonadota</taxon>
        <taxon>Gammaproteobacteria</taxon>
        <taxon>Alteromonadales</taxon>
        <taxon>Alteromonadaceae</taxon>
        <taxon>Halioxenophilus</taxon>
    </lineage>
</organism>
<proteinExistence type="predicted"/>
<protein>
    <submittedName>
        <fullName evidence="1">Hcp family type VI secretion system effector</fullName>
    </submittedName>
</protein>
<keyword evidence="2" id="KW-1185">Reference proteome</keyword>
<dbReference type="InterPro" id="IPR008514">
    <property type="entry name" value="T6SS_Hcp"/>
</dbReference>
<dbReference type="PANTHER" id="PTHR36152:SF1">
    <property type="entry name" value="UBIQUITIN-LIKE DOMAIN-CONTAINING PROTEIN"/>
    <property type="match status" value="1"/>
</dbReference>
<sequence>MSIFVNYEGITGESSDSGHGGWMDVESISWGVGRQVTSNSSTAGDRESSNAVISDLQIVRLMDSATPKIFIESCCGVGKQVVISLTKTGKGSGADVFMEYTLKNALISNYSVDANAQTTKRPTETITISFVDVEVKYTPYDEDGNAQGAIAVGFDTASNTKR</sequence>
<evidence type="ECO:0000313" key="1">
    <source>
        <dbReference type="EMBL" id="GAA4944178.1"/>
    </source>
</evidence>
<dbReference type="SUPFAM" id="SSF141452">
    <property type="entry name" value="Hcp1-like"/>
    <property type="match status" value="1"/>
</dbReference>
<name>A0AAV3U353_9ALTE</name>
<dbReference type="RefSeq" id="WP_345422149.1">
    <property type="nucleotide sequence ID" value="NZ_AP031496.1"/>
</dbReference>
<dbReference type="Pfam" id="PF05638">
    <property type="entry name" value="T6SS_HCP"/>
    <property type="match status" value="1"/>
</dbReference>
<gene>
    <name evidence="1" type="ORF">GCM10025791_23810</name>
</gene>
<accession>A0AAV3U353</accession>
<dbReference type="AlphaFoldDB" id="A0AAV3U353"/>
<comment type="caution">
    <text evidence="1">The sequence shown here is derived from an EMBL/GenBank/DDBJ whole genome shotgun (WGS) entry which is preliminary data.</text>
</comment>
<evidence type="ECO:0000313" key="2">
    <source>
        <dbReference type="Proteomes" id="UP001409585"/>
    </source>
</evidence>
<dbReference type="Proteomes" id="UP001409585">
    <property type="component" value="Unassembled WGS sequence"/>
</dbReference>
<dbReference type="Gene3D" id="2.30.110.20">
    <property type="entry name" value="Hcp1-like"/>
    <property type="match status" value="1"/>
</dbReference>